<dbReference type="GO" id="GO:0006355">
    <property type="term" value="P:regulation of DNA-templated transcription"/>
    <property type="evidence" value="ECO:0007669"/>
    <property type="project" value="InterPro"/>
</dbReference>
<organism evidence="7 8">
    <name type="scientific">Pseudoxanthomonas wuyuanensis</name>
    <dbReference type="NCBI Taxonomy" id="1073196"/>
    <lineage>
        <taxon>Bacteria</taxon>
        <taxon>Pseudomonadati</taxon>
        <taxon>Pseudomonadota</taxon>
        <taxon>Gammaproteobacteria</taxon>
        <taxon>Lysobacterales</taxon>
        <taxon>Lysobacteraceae</taxon>
        <taxon>Pseudoxanthomonas</taxon>
    </lineage>
</organism>
<evidence type="ECO:0000256" key="3">
    <source>
        <dbReference type="ARBA" id="ARBA00023163"/>
    </source>
</evidence>
<keyword evidence="4" id="KW-0597">Phosphoprotein</keyword>
<dbReference type="Pfam" id="PF00196">
    <property type="entry name" value="GerE"/>
    <property type="match status" value="1"/>
</dbReference>
<feature type="modified residue" description="4-aspartylphosphate" evidence="4">
    <location>
        <position position="56"/>
    </location>
</feature>
<accession>A0A286CW06</accession>
<dbReference type="SMART" id="SM00421">
    <property type="entry name" value="HTH_LUXR"/>
    <property type="match status" value="1"/>
</dbReference>
<dbReference type="SUPFAM" id="SSF52172">
    <property type="entry name" value="CheY-like"/>
    <property type="match status" value="1"/>
</dbReference>
<dbReference type="PRINTS" id="PR00038">
    <property type="entry name" value="HTHLUXR"/>
</dbReference>
<evidence type="ECO:0000256" key="4">
    <source>
        <dbReference type="PROSITE-ProRule" id="PRU00169"/>
    </source>
</evidence>
<dbReference type="EMBL" id="OCND01000001">
    <property type="protein sequence ID" value="SOD50545.1"/>
    <property type="molecule type" value="Genomic_DNA"/>
</dbReference>
<dbReference type="GO" id="GO:0000160">
    <property type="term" value="P:phosphorelay signal transduction system"/>
    <property type="evidence" value="ECO:0007669"/>
    <property type="project" value="InterPro"/>
</dbReference>
<feature type="domain" description="Response regulatory" evidence="6">
    <location>
        <begin position="7"/>
        <end position="121"/>
    </location>
</feature>
<keyword evidence="8" id="KW-1185">Reference proteome</keyword>
<dbReference type="Pfam" id="PF00072">
    <property type="entry name" value="Response_reg"/>
    <property type="match status" value="1"/>
</dbReference>
<dbReference type="Gene3D" id="1.10.10.10">
    <property type="entry name" value="Winged helix-like DNA-binding domain superfamily/Winged helix DNA-binding domain"/>
    <property type="match status" value="1"/>
</dbReference>
<keyword evidence="2" id="KW-0238">DNA-binding</keyword>
<evidence type="ECO:0000313" key="7">
    <source>
        <dbReference type="EMBL" id="SOD50545.1"/>
    </source>
</evidence>
<evidence type="ECO:0000259" key="5">
    <source>
        <dbReference type="PROSITE" id="PS50043"/>
    </source>
</evidence>
<dbReference type="CDD" id="cd06170">
    <property type="entry name" value="LuxR_C_like"/>
    <property type="match status" value="1"/>
</dbReference>
<dbReference type="SUPFAM" id="SSF46894">
    <property type="entry name" value="C-terminal effector domain of the bipartite response regulators"/>
    <property type="match status" value="1"/>
</dbReference>
<dbReference type="PROSITE" id="PS50110">
    <property type="entry name" value="RESPONSE_REGULATORY"/>
    <property type="match status" value="1"/>
</dbReference>
<evidence type="ECO:0000256" key="1">
    <source>
        <dbReference type="ARBA" id="ARBA00023015"/>
    </source>
</evidence>
<dbReference type="SMART" id="SM00448">
    <property type="entry name" value="REC"/>
    <property type="match status" value="1"/>
</dbReference>
<dbReference type="InterPro" id="IPR036388">
    <property type="entry name" value="WH-like_DNA-bd_sf"/>
</dbReference>
<dbReference type="InterPro" id="IPR000792">
    <property type="entry name" value="Tscrpt_reg_LuxR_C"/>
</dbReference>
<protein>
    <submittedName>
        <fullName evidence="7">Two component transcriptional regulator, LuxR family</fullName>
    </submittedName>
</protein>
<feature type="domain" description="HTH luxR-type" evidence="5">
    <location>
        <begin position="137"/>
        <end position="201"/>
    </location>
</feature>
<dbReference type="OrthoDB" id="9796655at2"/>
<dbReference type="Gene3D" id="3.40.50.2300">
    <property type="match status" value="1"/>
</dbReference>
<dbReference type="AlphaFoldDB" id="A0A286CW06"/>
<dbReference type="Proteomes" id="UP000219374">
    <property type="component" value="Unassembled WGS sequence"/>
</dbReference>
<proteinExistence type="predicted"/>
<dbReference type="PROSITE" id="PS00622">
    <property type="entry name" value="HTH_LUXR_1"/>
    <property type="match status" value="1"/>
</dbReference>
<sequence length="201" mass="22294">MDCGDATVLLIDDESEVRAGISRLLRAVGWKAEVFASAEEFMARLPFTGVGCLVLDVSMPGMTGPELHDRIRETDNAFPVIYLTGRCNVATSVQAMKWGALDVLEKPVDDEILLQAIAAAVERHRQDCQRRDAKDSIAARLGTLSPREREVLDQVMLGRLNKQIADDLRISLKTVKVHRGRAMAKMQVRSVAQLVHLCCRL</sequence>
<evidence type="ECO:0000259" key="6">
    <source>
        <dbReference type="PROSITE" id="PS50110"/>
    </source>
</evidence>
<evidence type="ECO:0000313" key="8">
    <source>
        <dbReference type="Proteomes" id="UP000219374"/>
    </source>
</evidence>
<dbReference type="PANTHER" id="PTHR44688">
    <property type="entry name" value="DNA-BINDING TRANSCRIPTIONAL ACTIVATOR DEVR_DOSR"/>
    <property type="match status" value="1"/>
</dbReference>
<dbReference type="PROSITE" id="PS50043">
    <property type="entry name" value="HTH_LUXR_2"/>
    <property type="match status" value="1"/>
</dbReference>
<keyword evidence="3" id="KW-0804">Transcription</keyword>
<reference evidence="7 8" key="1">
    <citation type="submission" date="2017-09" db="EMBL/GenBank/DDBJ databases">
        <authorList>
            <person name="Ehlers B."/>
            <person name="Leendertz F.H."/>
        </authorList>
    </citation>
    <scope>NUCLEOTIDE SEQUENCE [LARGE SCALE GENOMIC DNA]</scope>
    <source>
        <strain evidence="7 8">CGMCC 1.10978</strain>
    </source>
</reference>
<dbReference type="InterPro" id="IPR001789">
    <property type="entry name" value="Sig_transdc_resp-reg_receiver"/>
</dbReference>
<gene>
    <name evidence="7" type="ORF">SAMN06296416_101176</name>
</gene>
<evidence type="ECO:0000256" key="2">
    <source>
        <dbReference type="ARBA" id="ARBA00023125"/>
    </source>
</evidence>
<dbReference type="PANTHER" id="PTHR44688:SF16">
    <property type="entry name" value="DNA-BINDING TRANSCRIPTIONAL ACTIVATOR DEVR_DOSR"/>
    <property type="match status" value="1"/>
</dbReference>
<name>A0A286CW06_9GAMM</name>
<keyword evidence="1" id="KW-0805">Transcription regulation</keyword>
<dbReference type="GO" id="GO:0003677">
    <property type="term" value="F:DNA binding"/>
    <property type="evidence" value="ECO:0007669"/>
    <property type="project" value="UniProtKB-KW"/>
</dbReference>
<dbReference type="InterPro" id="IPR011006">
    <property type="entry name" value="CheY-like_superfamily"/>
</dbReference>
<dbReference type="InterPro" id="IPR016032">
    <property type="entry name" value="Sig_transdc_resp-reg_C-effctor"/>
</dbReference>